<dbReference type="Gene3D" id="2.10.110.30">
    <property type="match status" value="1"/>
</dbReference>
<keyword evidence="4" id="KW-0698">rRNA processing</keyword>
<dbReference type="InterPro" id="IPR036390">
    <property type="entry name" value="WH_DNA-bd_sf"/>
</dbReference>
<evidence type="ECO:0000256" key="2">
    <source>
        <dbReference type="ARBA" id="ARBA00004604"/>
    </source>
</evidence>
<comment type="pathway">
    <text evidence="3 18">Protein modification; protein ubiquitination.</text>
</comment>
<dbReference type="EMBL" id="JABDTM020014189">
    <property type="protein sequence ID" value="KAH0819587.1"/>
    <property type="molecule type" value="Genomic_DNA"/>
</dbReference>
<keyword evidence="7 18" id="KW-0479">Metal-binding</keyword>
<feature type="region of interest" description="Disordered" evidence="19">
    <location>
        <begin position="983"/>
        <end position="1013"/>
    </location>
</feature>
<dbReference type="InterPro" id="IPR055194">
    <property type="entry name" value="UBR1-like_WH"/>
</dbReference>
<dbReference type="GO" id="GO:0005524">
    <property type="term" value="F:ATP binding"/>
    <property type="evidence" value="ECO:0007669"/>
    <property type="project" value="UniProtKB-KW"/>
</dbReference>
<dbReference type="GO" id="GO:0008270">
    <property type="term" value="F:zinc ion binding"/>
    <property type="evidence" value="ECO:0007669"/>
    <property type="project" value="UniProtKB-UniRule"/>
</dbReference>
<name>A0A8J6HS08_TENMO</name>
<dbReference type="InterPro" id="IPR044046">
    <property type="entry name" value="E3_ligase_UBR-like_C"/>
</dbReference>
<dbReference type="InterPro" id="IPR039164">
    <property type="entry name" value="UBR1-like"/>
</dbReference>
<reference evidence="21" key="2">
    <citation type="submission" date="2021-08" db="EMBL/GenBank/DDBJ databases">
        <authorList>
            <person name="Eriksson T."/>
        </authorList>
    </citation>
    <scope>NUCLEOTIDE SEQUENCE</scope>
    <source>
        <strain evidence="21">Stoneville</strain>
        <tissue evidence="21">Whole head</tissue>
    </source>
</reference>
<evidence type="ECO:0000313" key="22">
    <source>
        <dbReference type="Proteomes" id="UP000719412"/>
    </source>
</evidence>
<evidence type="ECO:0000256" key="11">
    <source>
        <dbReference type="ARBA" id="ARBA00022833"/>
    </source>
</evidence>
<evidence type="ECO:0000256" key="15">
    <source>
        <dbReference type="ARBA" id="ARBA00046341"/>
    </source>
</evidence>
<evidence type="ECO:0000259" key="20">
    <source>
        <dbReference type="PROSITE" id="PS51157"/>
    </source>
</evidence>
<evidence type="ECO:0000256" key="7">
    <source>
        <dbReference type="ARBA" id="ARBA00022723"/>
    </source>
</evidence>
<evidence type="ECO:0000256" key="6">
    <source>
        <dbReference type="ARBA" id="ARBA00022694"/>
    </source>
</evidence>
<dbReference type="InterPro" id="IPR027417">
    <property type="entry name" value="P-loop_NTPase"/>
</dbReference>
<dbReference type="FunFam" id="3.40.50.300:FF:002218">
    <property type="entry name" value="tRNA(Met) cytidine acetyltransferase TmcA"/>
    <property type="match status" value="1"/>
</dbReference>
<feature type="compositionally biased region" description="Basic and acidic residues" evidence="19">
    <location>
        <begin position="1004"/>
        <end position="1013"/>
    </location>
</feature>
<dbReference type="GO" id="GO:0005730">
    <property type="term" value="C:nucleolus"/>
    <property type="evidence" value="ECO:0007669"/>
    <property type="project" value="UniProtKB-SubCell"/>
</dbReference>
<dbReference type="GO" id="GO:0061630">
    <property type="term" value="F:ubiquitin protein ligase activity"/>
    <property type="evidence" value="ECO:0007669"/>
    <property type="project" value="UniProtKB-UniRule"/>
</dbReference>
<feature type="zinc finger region" description="UBR-type" evidence="17">
    <location>
        <begin position="100"/>
        <end position="171"/>
    </location>
</feature>
<keyword evidence="14" id="KW-0012">Acyltransferase</keyword>
<dbReference type="CDD" id="cd19672">
    <property type="entry name" value="UBR-box_UBR1_like"/>
    <property type="match status" value="1"/>
</dbReference>
<dbReference type="InterPro" id="IPR013562">
    <property type="entry name" value="TmcA/NAT10_N"/>
</dbReference>
<evidence type="ECO:0000256" key="17">
    <source>
        <dbReference type="PROSITE-ProRule" id="PRU00508"/>
    </source>
</evidence>
<dbReference type="Pfam" id="PF18995">
    <property type="entry name" value="PRT6_C"/>
    <property type="match status" value="1"/>
</dbReference>
<protein>
    <recommendedName>
        <fullName evidence="18">E3 ubiquitin-protein ligase</fullName>
        <ecNumber evidence="18">2.3.2.27</ecNumber>
    </recommendedName>
</protein>
<keyword evidence="9 18" id="KW-0863">Zinc-finger</keyword>
<dbReference type="InterPro" id="IPR042065">
    <property type="entry name" value="E3_ELL-like"/>
</dbReference>
<dbReference type="InterPro" id="IPR007807">
    <property type="entry name" value="TcmA/NAT10_helicase"/>
</dbReference>
<dbReference type="InterPro" id="IPR003126">
    <property type="entry name" value="Znf_UBR"/>
</dbReference>
<comment type="subcellular location">
    <subcellularLocation>
        <location evidence="2">Nucleus</location>
        <location evidence="2">Nucleolus</location>
    </subcellularLocation>
</comment>
<evidence type="ECO:0000256" key="12">
    <source>
        <dbReference type="ARBA" id="ARBA00022840"/>
    </source>
</evidence>
<keyword evidence="22" id="KW-1185">Reference proteome</keyword>
<evidence type="ECO:0000256" key="5">
    <source>
        <dbReference type="ARBA" id="ARBA00022679"/>
    </source>
</evidence>
<proteinExistence type="inferred from homology"/>
<sequence>MEIADEEMYANEPTTTGEEVVQEWLSLFEKDTLTVTHFKQHWKVWVPRIYSPPLNESCLNWRFDEERGQKLLFNVLEEFICKGDPNLVLTRLSEMDRPPSVCGKVFKLGEPTYSCRECGMDNTCVLCVDCFKNSEHRFHKYKMGTSQGGGCCDCGDVEAWKKAPFCEIHIVGTKDSSESNRKLPEDLQRRTRLVFEAVLWYAYNLLNTGQISDIRLGDISDSFFDNDTYCTILYNDEIHTFEQVIGTLTRVLKCNQRTAIEFVTNIDREGRAVVKCSSFQHCNELKQDIEKYTSKHGNKPLKVLVNHAYVIAHQVYAMKLLTWLQTFLGHGADFRAIFAEAALETPQNENCIIKGILLKDSTLWKSARSQWQRLLISGMLLEYENKKELAKIFTKNYGPVMKDFIKDDHDHSFSISSLSVQLFTVPTLAHHLIACDDVLYILLNTFMSECSGKCNKAGKLEFERSPASQTFKRAHFMLYDLRYLLSSIPENWTDDLRKNFLHGLFIMLNLFTKMQGMDAVTRQVGQHMEYEPEWESAFNLHIRLANCISLAIKWCSNDRVVLVKAYRAILKKLDENPCYDPHERWEAIELVDHSASCIMYDVASRSVSIHLPLSRFLAGLHLYLEKFDIHFNEMQSPKPTPVEIMEPVLRSQVMIAQVHAGMWRRNGYALLNQLYFYHNVKCRTEMLDRDVTLLQMCASLIESNEFLIHVLHKFNLTNWASLNYEITSLKAPEEDSMRQTISLVEEFLQLLIVIVGERYMPGISNVTTEDRIKKEIIQHLCIKPMPHSELNKIITDDIAHETALDDVIDELAVFKKPTQSSGKGVYELKDQFFEEYNVFFYHYTREELSKSEEAQRKRRKAAGDLECCPPPKLLKLNESFHMLVNLLQCDVMLHIMQIVLERCNNLRARSFSELQLHKVLHLIGYALQEEESKNYPFFKFIHNSSKFNIFNLLTDLLECPRVDAHKGLLKWVLRKYKDVANQKDNEATSSSDNGETSTSATNVDSEKERRAKLAAERRAKVMAQITAMQKTFMKENADLFEESNPESSSPKMIDDSAMDTTESTEEQPIALGPRQTTRVGVEKTYVCILCQEEEKVGQEGQTLVLAAFVQQSTVLCQHRNYEILTNVQDPLYLTSNLGPAPHTSTCGHVMHSECWRKYYDNVMIREHRRPYRLRHPASFDIDKQEFLCPLCECLSNTVLPLIPPLNTLQPSHPKNFTTYDDYLSCIDFILRNKVKVCHGIFKCNTNDCSNLHCTACLNGTSSTALDGGSSQTCEVNCTLQPYQVFYSCMFDNVGADHVDMQDTLKSLFPTTCTELDSQLRDMVQLFAQVTYTRGLNVNPHPNDARLAPMAWKSLSYTIHAIEVMLRDSNKPLLGNLSSRHRDCIESLVRIVGVLGITWPNNVVICNHALSLLSFLHEHPDEGPSILQWDSVGFLVPLTFSMPSLVVKGAPTPIPTGGTLELHTLRTIFISHIVKILILMDLDNLNDPMDTGSNDNEEILQVLKLMGKTRDNLSGHSVWKHVQDASIPFLRCCCLFYHYMTDVPAPSVLTELGGDTFSNMCTYLDLPQTPKDLFSTDRTLNLIKKWIKHEEVESYRMGTLLQVVEEPLPVNRLIELPADYSELINTVSTFTCPNSDEDARTPSMCLVCGEILCSQSYCCQMELNKMHVGACNYHAQICGAGVGIFLRVRECEILFLATPHRGSFVSPPYLDDYGETDMGLRRGNPLRLCTDRYKKLQTLWLNHSIHEEIARAIESNSHIDNRIRVLIENGVKLGHRTLFAIVGDKGRDQVVILHHMLAKAEVKARPSVLWCYKKELGFTSHRKKRMKHLQHKIQAGKLSINEDDPFELFLSSTKIRYCYYSETHKILGNTYGMCVLQDFEALTPNLLARTVETVEGGGLVVILLRSVTSLKQLYTMSMDVHQRFRTEAHQDVVCRFNERFILSLASCKRCLVVDDQLSVLPVSSHNLHVAPEEVSQEPSTNETELSELKAQLRDTQPVGNLVNCCKTLDQAKAVLKFIEAISEKTLRSTVSLTAARGRGKSAALGLSVAAAVAFGYSNIFVTSPSPENLNTFFEFIFKGFDALEYQEHIDYSLVQSTNPEFNKAIVRVNIFRDHRQTIQYIQPTDSHRLSQAELLVIDEAAAIPLPYVKSMLGPYLVFLASTINGYEGTGRSLSLKLLQQLRIQAVPVGANTNAVNKKDSGAATGRTLHEVTLDESIRYKPGDDVETWLTKLLCLDATSVAPIMSGCPPPDSCDLYYINRDTLFCYHKASEEFLQRLVALYVASHYKVSN</sequence>
<evidence type="ECO:0000256" key="3">
    <source>
        <dbReference type="ARBA" id="ARBA00004906"/>
    </source>
</evidence>
<evidence type="ECO:0000256" key="14">
    <source>
        <dbReference type="ARBA" id="ARBA00023315"/>
    </source>
</evidence>
<dbReference type="GO" id="GO:0006364">
    <property type="term" value="P:rRNA processing"/>
    <property type="evidence" value="ECO:0007669"/>
    <property type="project" value="UniProtKB-KW"/>
</dbReference>
<keyword evidence="12" id="KW-0067">ATP-binding</keyword>
<evidence type="ECO:0000256" key="8">
    <source>
        <dbReference type="ARBA" id="ARBA00022741"/>
    </source>
</evidence>
<keyword evidence="5 18" id="KW-0808">Transferase</keyword>
<dbReference type="SUPFAM" id="SSF54736">
    <property type="entry name" value="ClpS-like"/>
    <property type="match status" value="1"/>
</dbReference>
<dbReference type="GO" id="GO:0016567">
    <property type="term" value="P:protein ubiquitination"/>
    <property type="evidence" value="ECO:0007669"/>
    <property type="project" value="UniProtKB-UniRule"/>
</dbReference>
<dbReference type="Pfam" id="PF22960">
    <property type="entry name" value="WHD_UBR1"/>
    <property type="match status" value="1"/>
</dbReference>
<dbReference type="Pfam" id="PF02207">
    <property type="entry name" value="zf-UBR"/>
    <property type="match status" value="1"/>
</dbReference>
<dbReference type="GO" id="GO:0009451">
    <property type="term" value="P:RNA modification"/>
    <property type="evidence" value="ECO:0007669"/>
    <property type="project" value="UniProtKB-ARBA"/>
</dbReference>
<comment type="catalytic activity">
    <reaction evidence="1 18">
        <text>S-ubiquitinyl-[E2 ubiquitin-conjugating enzyme]-L-cysteine + [acceptor protein]-L-lysine = [E2 ubiquitin-conjugating enzyme]-L-cysteine + N(6)-ubiquitinyl-[acceptor protein]-L-lysine.</text>
        <dbReference type="EC" id="2.3.2.27"/>
    </reaction>
</comment>
<dbReference type="SUPFAM" id="SSF46785">
    <property type="entry name" value="Winged helix' DNA-binding domain"/>
    <property type="match status" value="1"/>
</dbReference>
<feature type="domain" description="UBR-type" evidence="20">
    <location>
        <begin position="100"/>
        <end position="171"/>
    </location>
</feature>
<dbReference type="EC" id="2.3.2.27" evidence="18"/>
<dbReference type="PROSITE" id="PS51157">
    <property type="entry name" value="ZF_UBR"/>
    <property type="match status" value="1"/>
</dbReference>
<dbReference type="Gene3D" id="1.10.10.2670">
    <property type="entry name" value="E3 ubiquitin-protein ligase"/>
    <property type="match status" value="1"/>
</dbReference>
<dbReference type="Proteomes" id="UP000719412">
    <property type="component" value="Unassembled WGS sequence"/>
</dbReference>
<dbReference type="Gene3D" id="3.40.50.300">
    <property type="entry name" value="P-loop containing nucleotide triphosphate hydrolases"/>
    <property type="match status" value="1"/>
</dbReference>
<dbReference type="FunFam" id="3.40.50.11040:FF:000002">
    <property type="entry name" value="RNA cytidine acetyltransferase"/>
    <property type="match status" value="1"/>
</dbReference>
<dbReference type="GO" id="GO:1990883">
    <property type="term" value="F:18S rRNA cytidine N-acetyltransferase activity"/>
    <property type="evidence" value="ECO:0007669"/>
    <property type="project" value="UniProtKB-ARBA"/>
</dbReference>
<dbReference type="UniPathway" id="UPA00143"/>
<evidence type="ECO:0000256" key="13">
    <source>
        <dbReference type="ARBA" id="ARBA00023242"/>
    </source>
</evidence>
<evidence type="ECO:0000256" key="10">
    <source>
        <dbReference type="ARBA" id="ARBA00022786"/>
    </source>
</evidence>
<evidence type="ECO:0000256" key="18">
    <source>
        <dbReference type="RuleBase" id="RU366018"/>
    </source>
</evidence>
<dbReference type="FunFam" id="2.10.110.30:FF:000001">
    <property type="entry name" value="E3 ubiquitin-protein ligase UBR2 isoform 1"/>
    <property type="match status" value="1"/>
</dbReference>
<evidence type="ECO:0000256" key="1">
    <source>
        <dbReference type="ARBA" id="ARBA00000900"/>
    </source>
</evidence>
<keyword evidence="13" id="KW-0539">Nucleus</keyword>
<reference evidence="21" key="1">
    <citation type="journal article" date="2020" name="J Insects Food Feed">
        <title>The yellow mealworm (Tenebrio molitor) genome: a resource for the emerging insects as food and feed industry.</title>
        <authorList>
            <person name="Eriksson T."/>
            <person name="Andere A."/>
            <person name="Kelstrup H."/>
            <person name="Emery V."/>
            <person name="Picard C."/>
        </authorList>
    </citation>
    <scope>NUCLEOTIDE SEQUENCE</scope>
    <source>
        <strain evidence="21">Stoneville</strain>
        <tissue evidence="21">Whole head</tissue>
    </source>
</reference>
<evidence type="ECO:0000256" key="4">
    <source>
        <dbReference type="ARBA" id="ARBA00022552"/>
    </source>
</evidence>
<dbReference type="Gene3D" id="3.40.50.11040">
    <property type="match status" value="1"/>
</dbReference>
<evidence type="ECO:0000256" key="9">
    <source>
        <dbReference type="ARBA" id="ARBA00022771"/>
    </source>
</evidence>
<comment type="function">
    <text evidence="18">Ubiquitin ligase protein which is a component of the N-end rule pathway. Recognizes and binds to proteins bearing specific N-terminal residues that are destabilizing according to the N-end rule, leading to their ubiquitination and subsequent degradation.</text>
</comment>
<dbReference type="Pfam" id="PF02617">
    <property type="entry name" value="ClpS"/>
    <property type="match status" value="1"/>
</dbReference>
<comment type="catalytic activity">
    <reaction evidence="16">
        <text>a cytidine in 18S rRNA + acetyl-CoA + ATP + H2O = an N(4)-acetylcytidine in 18S rRNA + ADP + phosphate + CoA + H(+)</text>
        <dbReference type="Rhea" id="RHEA:51424"/>
        <dbReference type="Rhea" id="RHEA-COMP:13575"/>
        <dbReference type="Rhea" id="RHEA-COMP:13576"/>
        <dbReference type="ChEBI" id="CHEBI:15377"/>
        <dbReference type="ChEBI" id="CHEBI:15378"/>
        <dbReference type="ChEBI" id="CHEBI:30616"/>
        <dbReference type="ChEBI" id="CHEBI:43474"/>
        <dbReference type="ChEBI" id="CHEBI:57287"/>
        <dbReference type="ChEBI" id="CHEBI:57288"/>
        <dbReference type="ChEBI" id="CHEBI:74900"/>
        <dbReference type="ChEBI" id="CHEBI:82748"/>
        <dbReference type="ChEBI" id="CHEBI:456216"/>
    </reaction>
</comment>
<keyword evidence="6" id="KW-0819">tRNA processing</keyword>
<evidence type="ECO:0000256" key="16">
    <source>
        <dbReference type="ARBA" id="ARBA00052133"/>
    </source>
</evidence>
<dbReference type="GO" id="GO:0071596">
    <property type="term" value="P:ubiquitin-dependent protein catabolic process via the N-end rule pathway"/>
    <property type="evidence" value="ECO:0007669"/>
    <property type="project" value="UniProtKB-UniRule"/>
</dbReference>
<keyword evidence="11 18" id="KW-0862">Zinc</keyword>
<keyword evidence="8" id="KW-0547">Nucleotide-binding</keyword>
<dbReference type="Pfam" id="PF08351">
    <property type="entry name" value="TmcA_N"/>
    <property type="match status" value="1"/>
</dbReference>
<organism evidence="21 22">
    <name type="scientific">Tenebrio molitor</name>
    <name type="common">Yellow mealworm beetle</name>
    <dbReference type="NCBI Taxonomy" id="7067"/>
    <lineage>
        <taxon>Eukaryota</taxon>
        <taxon>Metazoa</taxon>
        <taxon>Ecdysozoa</taxon>
        <taxon>Arthropoda</taxon>
        <taxon>Hexapoda</taxon>
        <taxon>Insecta</taxon>
        <taxon>Pterygota</taxon>
        <taxon>Neoptera</taxon>
        <taxon>Endopterygota</taxon>
        <taxon>Coleoptera</taxon>
        <taxon>Polyphaga</taxon>
        <taxon>Cucujiformia</taxon>
        <taxon>Tenebrionidae</taxon>
        <taxon>Tenebrio</taxon>
    </lineage>
</organism>
<dbReference type="PANTHER" id="PTHR21497">
    <property type="entry name" value="UBIQUITIN LIGASE E3 ALPHA-RELATED"/>
    <property type="match status" value="1"/>
</dbReference>
<comment type="caution">
    <text evidence="21">The sequence shown here is derived from an EMBL/GenBank/DDBJ whole genome shotgun (WGS) entry which is preliminary data.</text>
</comment>
<comment type="similarity">
    <text evidence="15 18">Belongs to the E3 ubiquitin-protein ligase UBR1-like family.</text>
</comment>
<dbReference type="PANTHER" id="PTHR21497:SF24">
    <property type="entry name" value="E3 UBIQUITIN-PROTEIN LIGASE UBR1"/>
    <property type="match status" value="1"/>
</dbReference>
<dbReference type="Gene3D" id="3.30.1390.10">
    <property type="match status" value="1"/>
</dbReference>
<keyword evidence="10 18" id="KW-0833">Ubl conjugation pathway</keyword>
<dbReference type="GO" id="GO:0008033">
    <property type="term" value="P:tRNA processing"/>
    <property type="evidence" value="ECO:0007669"/>
    <property type="project" value="UniProtKB-KW"/>
</dbReference>
<dbReference type="InterPro" id="IPR014719">
    <property type="entry name" value="Ribosomal_bL12_C/ClpS-like"/>
</dbReference>
<feature type="compositionally biased region" description="Polar residues" evidence="19">
    <location>
        <begin position="987"/>
        <end position="1003"/>
    </location>
</feature>
<dbReference type="InterPro" id="IPR003769">
    <property type="entry name" value="ClpS_core"/>
</dbReference>
<dbReference type="GO" id="GO:0005737">
    <property type="term" value="C:cytoplasm"/>
    <property type="evidence" value="ECO:0007669"/>
    <property type="project" value="TreeGrafter"/>
</dbReference>
<dbReference type="SMART" id="SM00396">
    <property type="entry name" value="ZnF_UBR1"/>
    <property type="match status" value="1"/>
</dbReference>
<gene>
    <name evidence="21" type="ORF">GEV33_003204</name>
</gene>
<accession>A0A8J6HS08</accession>
<evidence type="ECO:0000313" key="21">
    <source>
        <dbReference type="EMBL" id="KAH0819587.1"/>
    </source>
</evidence>
<evidence type="ECO:0000256" key="19">
    <source>
        <dbReference type="SAM" id="MobiDB-lite"/>
    </source>
</evidence>
<dbReference type="GO" id="GO:0000151">
    <property type="term" value="C:ubiquitin ligase complex"/>
    <property type="evidence" value="ECO:0007669"/>
    <property type="project" value="TreeGrafter"/>
</dbReference>
<dbReference type="Pfam" id="PF05127">
    <property type="entry name" value="NAT10_TcmA_helicase"/>
    <property type="match status" value="1"/>
</dbReference>